<dbReference type="RefSeq" id="WP_171329026.1">
    <property type="nucleotide sequence ID" value="NZ_CAWPOP010000060.1"/>
</dbReference>
<comment type="caution">
    <text evidence="3">The sequence shown here is derived from an EMBL/GenBank/DDBJ whole genome shotgun (WGS) entry which is preliminary data.</text>
</comment>
<dbReference type="Proteomes" id="UP000519158">
    <property type="component" value="Unassembled WGS sequence"/>
</dbReference>
<dbReference type="Pfam" id="PF20419">
    <property type="entry name" value="DUF6701"/>
    <property type="match status" value="1"/>
</dbReference>
<dbReference type="PANTHER" id="PTHR47635:SF2">
    <property type="entry name" value="LAMG-LIKE JELLYROLL FOLD DOMAIN-CONTAINING PROTEIN"/>
    <property type="match status" value="1"/>
</dbReference>
<dbReference type="EMBL" id="VTXL01000008">
    <property type="protein sequence ID" value="NOJ13404.1"/>
    <property type="molecule type" value="Genomic_DNA"/>
</dbReference>
<accession>A0A7Y4D6U7</accession>
<organism evidence="3 4">
    <name type="scientific">Vibrio splendidus</name>
    <dbReference type="NCBI Taxonomy" id="29497"/>
    <lineage>
        <taxon>Bacteria</taxon>
        <taxon>Pseudomonadati</taxon>
        <taxon>Pseudomonadota</taxon>
        <taxon>Gammaproteobacteria</taxon>
        <taxon>Vibrionales</taxon>
        <taxon>Vibrionaceae</taxon>
        <taxon>Vibrio</taxon>
    </lineage>
</organism>
<keyword evidence="1" id="KW-0732">Signal</keyword>
<dbReference type="Pfam" id="PF13385">
    <property type="entry name" value="Laminin_G_3"/>
    <property type="match status" value="1"/>
</dbReference>
<dbReference type="InterPro" id="IPR046524">
    <property type="entry name" value="DUF6701"/>
</dbReference>
<dbReference type="SUPFAM" id="SSF49899">
    <property type="entry name" value="Concanavalin A-like lectins/glucanases"/>
    <property type="match status" value="1"/>
</dbReference>
<dbReference type="InterPro" id="IPR013320">
    <property type="entry name" value="ConA-like_dom_sf"/>
</dbReference>
<feature type="signal peptide" evidence="1">
    <location>
        <begin position="1"/>
        <end position="20"/>
    </location>
</feature>
<gene>
    <name evidence="3" type="ORF">F0234_11625</name>
</gene>
<sequence>MIARVFILVSMLLVSFQSAAAYYYLTNYNWPNRYPLPPCTGNWDINGSKYECDGSLTLQSGDEIIAYNTSKLEVKNNIYFESNIIGNPNFSGISVKSTDGHLRIIDTVIYGAAEAKQSIVINEYANGSYNSNHYSFILGKVKSSDSTIRMINTDVRGDVDAKQSVNINVRSNGAFAASRASIIEGKIKSHDSSIRVVDARIDDDVDAKQSININVLSNESYVFNSHVSVGGKVKSSDNSIRIINASIADDVDAKQSVNINELSNGAYVPNSDVSVGGKVKSSDNSIRILNATVTDEVDAKLSVNINVLNNGTYATNTRTEVGGGVVSHDDSIRMVSVDVRDNVVAKKEIDINRLSNGVDVPSTASDIAGDIDSTENNIVLGMTTRVVGDITAGPKDKGTVFVNSGSTVDGVCLYQTVPENACGSEVTLPDAVALYHLDETSWNGSNNEIVDSSGNQLHGRAVNGLTAKPSSDFSAIPTINSLGTCGFGGFNNNSNQYINIPHNNNLNIDKNLTISAWVKPVSYPRSGLHSILSKDNNYEFHLNSSGKIFWWWQDKNKNGNGNVQTRTLTSEVSIPINKWSFITLRYDSESYSNNKSLASIFINGEEKGELLINANRKLVNNAKPLQIGQDQNFSGRAFDGYIDEIQIFDKPFNNNQILHLYNQTHLCSDMPDNSIDHFELEHSGSELTCNAEEVAIRACANESCSELVTGDIDVTLSPAAVAGGGGWVGGNQIQLSGGTGIYSVRKNIAGNLNIGVISSEPTVKPGGEILCSSAGGELGSGNCSIEFYESGFVLEVPDKIAGRAVTGRIKAVKSSDDAQKCLPSFQNTSKNLEFFGKYITPDSSVIIGSPTIGLKVGSVEQDLAMSSSSLKVFAVDFDNNGEAEFDVNYIDAGKLQLNAQYEGSDDELGLDMRGAAQFVSFPKQFNVQARNITGSSGSCITGDLTCAVFAKAGEAFTLNIWTSGDTGVVTPNFSAQDIALSHELKAPIVTGTESGLLGNASYSHIAISSGINSVAQSVSEVGVFNFLVEELPSYLGSNSFTVQGAQTGSVGRFTPYYLHLNGNTPSFTEACSPFTYLGQAMEFSSLPELTVTGRSFDNVGSNGDQETLNYKIDGWWRYANPWNFRTFGAESSTLSIIDNDPSKVVQTQGFAWPGQVTFDSKLQLASLEDAHIAYVKPLTPLGPINEGVIVRLAVDDTRDLDGVCYQTNGSASCTGFDLPVSDSQRQRWGYLAIADTFGPETSRVQSAVTSYYFDGSSFKTNASDSCSDFSVVGLSFDVGNDSNALPIGGGVTAATIDTTPIIQNGEGYISYSAPGEGNRGALESTLGFESFPWLRNDYNQDGIFDDTIVSEVRFGLYRGSDRVIWWSEQN</sequence>
<dbReference type="PANTHER" id="PTHR47635">
    <property type="entry name" value="CUB DOMAIN-CONTAINING PROTEIN"/>
    <property type="match status" value="1"/>
</dbReference>
<reference evidence="3 4" key="1">
    <citation type="submission" date="2019-09" db="EMBL/GenBank/DDBJ databases">
        <title>Draft genome sequencing and comparative genomics of hatchery-associated Vibrios.</title>
        <authorList>
            <person name="Kehlet-Delgado H."/>
            <person name="Mueller R.S."/>
        </authorList>
    </citation>
    <scope>NUCLEOTIDE SEQUENCE [LARGE SCALE GENOMIC DNA]</scope>
    <source>
        <strain evidence="3 4">99-70-13A3</strain>
    </source>
</reference>
<feature type="domain" description="DUF6701" evidence="2">
    <location>
        <begin position="770"/>
        <end position="1368"/>
    </location>
</feature>
<dbReference type="Gene3D" id="2.60.120.200">
    <property type="match status" value="1"/>
</dbReference>
<name>A0A7Y4D6U7_VIBSP</name>
<feature type="chain" id="PRO_5031166304" evidence="1">
    <location>
        <begin position="21"/>
        <end position="1370"/>
    </location>
</feature>
<evidence type="ECO:0000313" key="3">
    <source>
        <dbReference type="EMBL" id="NOJ13404.1"/>
    </source>
</evidence>
<evidence type="ECO:0000259" key="2">
    <source>
        <dbReference type="Pfam" id="PF20419"/>
    </source>
</evidence>
<evidence type="ECO:0000313" key="4">
    <source>
        <dbReference type="Proteomes" id="UP000519158"/>
    </source>
</evidence>
<protein>
    <submittedName>
        <fullName evidence="3">LamG domain-containing protein</fullName>
    </submittedName>
</protein>
<proteinExistence type="predicted"/>
<evidence type="ECO:0000256" key="1">
    <source>
        <dbReference type="SAM" id="SignalP"/>
    </source>
</evidence>